<feature type="active site" description="Charge relay system" evidence="6">
    <location>
        <position position="154"/>
    </location>
</feature>
<comment type="similarity">
    <text evidence="1 6 7">Belongs to the peptidase S8 family.</text>
</comment>
<evidence type="ECO:0000256" key="4">
    <source>
        <dbReference type="ARBA" id="ARBA00022801"/>
    </source>
</evidence>
<feature type="active site" description="Charge relay system" evidence="6">
    <location>
        <position position="204"/>
    </location>
</feature>
<accession>A0ABR1S0B4</accession>
<dbReference type="InterPro" id="IPR023827">
    <property type="entry name" value="Peptidase_S8_Asp-AS"/>
</dbReference>
<feature type="domain" description="Peptidase S8/S53" evidence="9">
    <location>
        <begin position="145"/>
        <end position="551"/>
    </location>
</feature>
<dbReference type="PROSITE" id="PS00136">
    <property type="entry name" value="SUBTILASE_ASP"/>
    <property type="match status" value="1"/>
</dbReference>
<dbReference type="PRINTS" id="PR00723">
    <property type="entry name" value="SUBTILISIN"/>
</dbReference>
<gene>
    <name evidence="11" type="ORF">PG993_011687</name>
</gene>
<comment type="caution">
    <text evidence="11">The sequence shown here is derived from an EMBL/GenBank/DDBJ whole genome shotgun (WGS) entry which is preliminary data.</text>
</comment>
<keyword evidence="4 6" id="KW-0378">Hydrolase</keyword>
<dbReference type="InterPro" id="IPR050131">
    <property type="entry name" value="Peptidase_S8_subtilisin-like"/>
</dbReference>
<dbReference type="InterPro" id="IPR036852">
    <property type="entry name" value="Peptidase_S8/S53_dom_sf"/>
</dbReference>
<evidence type="ECO:0000256" key="2">
    <source>
        <dbReference type="ARBA" id="ARBA00022670"/>
    </source>
</evidence>
<evidence type="ECO:0000259" key="10">
    <source>
        <dbReference type="Pfam" id="PF06280"/>
    </source>
</evidence>
<dbReference type="Pfam" id="PF00082">
    <property type="entry name" value="Peptidase_S8"/>
    <property type="match status" value="1"/>
</dbReference>
<evidence type="ECO:0000256" key="6">
    <source>
        <dbReference type="PROSITE-ProRule" id="PRU01240"/>
    </source>
</evidence>
<dbReference type="InterPro" id="IPR010435">
    <property type="entry name" value="C5a/SBT2-like_Fn3"/>
</dbReference>
<proteinExistence type="inferred from homology"/>
<evidence type="ECO:0000256" key="1">
    <source>
        <dbReference type="ARBA" id="ARBA00011073"/>
    </source>
</evidence>
<keyword evidence="5 6" id="KW-0720">Serine protease</keyword>
<feature type="chain" id="PRO_5045083053" evidence="8">
    <location>
        <begin position="20"/>
        <end position="750"/>
    </location>
</feature>
<feature type="signal peptide" evidence="8">
    <location>
        <begin position="1"/>
        <end position="19"/>
    </location>
</feature>
<dbReference type="PANTHER" id="PTHR43806:SF11">
    <property type="entry name" value="CEREVISIN-RELATED"/>
    <property type="match status" value="1"/>
</dbReference>
<dbReference type="PROSITE" id="PS51892">
    <property type="entry name" value="SUBTILASE"/>
    <property type="match status" value="1"/>
</dbReference>
<keyword evidence="12" id="KW-1185">Reference proteome</keyword>
<evidence type="ECO:0000259" key="9">
    <source>
        <dbReference type="Pfam" id="PF00082"/>
    </source>
</evidence>
<dbReference type="EMBL" id="JAQQWK010000011">
    <property type="protein sequence ID" value="KAK8023621.1"/>
    <property type="molecule type" value="Genomic_DNA"/>
</dbReference>
<sequence length="750" mass="79585">MRVTASFIVALLAAAGGNALATAAAGPQSQPKRYIIELKSQSHIAHIQAMVERTTGMRVFQTFDHAVFPAVSVECHGGHDVETMTQSFRFDGEDDPGVDGIYESVPLQIIRPIEGQSFSNDAAALNYSFHGMTGVEKLHKDGITGEGATVAVIDTGIDYTHPALGGGIGDGYKVIGGLNLVGASNRSPSGPGFPDDSVQDTKGHGTHVAGIVAGKGEQFIGVAPDAKLLAYKVSYPDGNIWFEHIRNAINKAWDDGADIITLSLGASPPDRSQVLWGTLASKLVSEGVFVSVAAGNDGKRGPFTLSVEAVDADILVVAASDPDRYPAYKFTASHHLGSRSDKTELAYTVWSLDGKKSSPPMPWPSTLVDWPIVPITRNISISNDACSSLAQSTANMTGTIVLVRSGGCSLKEKLGNLEPFSPQYVLFYQDDSPFQTPPVSFKYEAAVIDKAAGEAIIKTILEGGNVTASFDVDLSHYVGVYNSGGGRPWEMSSWGPTRNLELKPDVSAPGHAECCSSSYRVQNSILSAGLRGSYQIMSGTSMATPYIAGVGKNGGRAAHANDPAWAQRLMKRITSTAHSVPWLDSNSAIVSKFFASPAQVGTGFVDAARVMEATTELSFHGRGFELKDPARFVSKHSVNITNAGLEPVTYTFSLQGAGGFDSSKHLPGDWTESDPVVPMHLDPLVSFPKAVIVGAGETKAVEFAFKPPTNMNSSSYPFYSGKVLIKANNSEEFGIPYLGAGHNIKLPDTH</sequence>
<protein>
    <submittedName>
        <fullName evidence="11">C5a peptidase</fullName>
    </submittedName>
</protein>
<keyword evidence="3 8" id="KW-0732">Signal</keyword>
<name>A0ABR1S0B4_9PEZI</name>
<feature type="domain" description="C5a peptidase/Subtilisin-like protease SBT2-like Fn3-like" evidence="10">
    <location>
        <begin position="625"/>
        <end position="738"/>
    </location>
</feature>
<dbReference type="Gene3D" id="3.40.50.200">
    <property type="entry name" value="Peptidase S8/S53 domain"/>
    <property type="match status" value="2"/>
</dbReference>
<dbReference type="InterPro" id="IPR000209">
    <property type="entry name" value="Peptidase_S8/S53_dom"/>
</dbReference>
<keyword evidence="2 6" id="KW-0645">Protease</keyword>
<dbReference type="PANTHER" id="PTHR43806">
    <property type="entry name" value="PEPTIDASE S8"/>
    <property type="match status" value="1"/>
</dbReference>
<dbReference type="PROSITE" id="PS00138">
    <property type="entry name" value="SUBTILASE_SER"/>
    <property type="match status" value="1"/>
</dbReference>
<evidence type="ECO:0000256" key="8">
    <source>
        <dbReference type="SAM" id="SignalP"/>
    </source>
</evidence>
<dbReference type="InterPro" id="IPR023828">
    <property type="entry name" value="Peptidase_S8_Ser-AS"/>
</dbReference>
<organism evidence="11 12">
    <name type="scientific">Apiospora rasikravindrae</name>
    <dbReference type="NCBI Taxonomy" id="990691"/>
    <lineage>
        <taxon>Eukaryota</taxon>
        <taxon>Fungi</taxon>
        <taxon>Dikarya</taxon>
        <taxon>Ascomycota</taxon>
        <taxon>Pezizomycotina</taxon>
        <taxon>Sordariomycetes</taxon>
        <taxon>Xylariomycetidae</taxon>
        <taxon>Amphisphaeriales</taxon>
        <taxon>Apiosporaceae</taxon>
        <taxon>Apiospora</taxon>
    </lineage>
</organism>
<evidence type="ECO:0000256" key="7">
    <source>
        <dbReference type="RuleBase" id="RU003355"/>
    </source>
</evidence>
<dbReference type="InterPro" id="IPR022398">
    <property type="entry name" value="Peptidase_S8_His-AS"/>
</dbReference>
<evidence type="ECO:0000256" key="5">
    <source>
        <dbReference type="ARBA" id="ARBA00022825"/>
    </source>
</evidence>
<evidence type="ECO:0000313" key="11">
    <source>
        <dbReference type="EMBL" id="KAK8023621.1"/>
    </source>
</evidence>
<feature type="active site" description="Charge relay system" evidence="6">
    <location>
        <position position="541"/>
    </location>
</feature>
<dbReference type="InterPro" id="IPR015500">
    <property type="entry name" value="Peptidase_S8_subtilisin-rel"/>
</dbReference>
<dbReference type="Proteomes" id="UP001444661">
    <property type="component" value="Unassembled WGS sequence"/>
</dbReference>
<dbReference type="PROSITE" id="PS00137">
    <property type="entry name" value="SUBTILASE_HIS"/>
    <property type="match status" value="1"/>
</dbReference>
<reference evidence="11 12" key="1">
    <citation type="submission" date="2023-01" db="EMBL/GenBank/DDBJ databases">
        <title>Analysis of 21 Apiospora genomes using comparative genomics revels a genus with tremendous synthesis potential of carbohydrate active enzymes and secondary metabolites.</title>
        <authorList>
            <person name="Sorensen T."/>
        </authorList>
    </citation>
    <scope>NUCLEOTIDE SEQUENCE [LARGE SCALE GENOMIC DNA]</scope>
    <source>
        <strain evidence="11 12">CBS 33761</strain>
    </source>
</reference>
<dbReference type="Pfam" id="PF06280">
    <property type="entry name" value="fn3_5"/>
    <property type="match status" value="1"/>
</dbReference>
<evidence type="ECO:0000313" key="12">
    <source>
        <dbReference type="Proteomes" id="UP001444661"/>
    </source>
</evidence>
<dbReference type="SUPFAM" id="SSF52743">
    <property type="entry name" value="Subtilisin-like"/>
    <property type="match status" value="1"/>
</dbReference>
<evidence type="ECO:0000256" key="3">
    <source>
        <dbReference type="ARBA" id="ARBA00022729"/>
    </source>
</evidence>